<evidence type="ECO:0000256" key="1">
    <source>
        <dbReference type="SAM" id="MobiDB-lite"/>
    </source>
</evidence>
<dbReference type="Proteomes" id="UP000092445">
    <property type="component" value="Unassembled WGS sequence"/>
</dbReference>
<name>A0A1A9ZM78_GLOPL</name>
<feature type="compositionally biased region" description="Polar residues" evidence="1">
    <location>
        <begin position="557"/>
        <end position="567"/>
    </location>
</feature>
<sequence length="605" mass="68102">MEWNGMEWNRSNLCKLCWRKQRDDCRKLAETTTSADIHTGPFSAKALACLTHHIVSNHPAFRGKGDDNKGSLICDFMTCLHKYDTSDFTSNERIRLSISDLLTPMARVAYLSREFISKSGTWYTNECKATLNKADFHGNLDHLFPLRLYTDTSPTNNDQINWAIWQANWCDFDSNDGRSPTGNLTYLDHVAINAAWSTLSDREMISFFSMCGRNSRLGHIDLLMSLFVMTSTMSIDTHTSDWVSRRVQQLIGLNEGYRDKIVEYEAENMIKFFTSKFLSTKVQRSVVLNNKFFVYNMLGSDELQSIKFILKQTRGPGLGSIAAIADVMVKYSLLTLVYPDIAYVAKSLMLTTVGTRGYRERLHQNAEKTETFLQLIVDVVRNSVAAEAQNVMSHQSILDSYSCKMRVEQEGHTNDVIIALREGVSDEINTLRMKLFRMQHAGEQSAGIAAPALPANLSVRVNRRNVRKVLNQLITDKDKAFLTVMMQVQTSTKQDMLPSVRGDDTIGDKESDSMTFKKCMEEIAKKWASMGNERKKLLQFCSTELFCEPCGSIQSNLPPRTLKSGSVDNPPAEDPGIRPADAGGNAGTIPRIPIFLAFHGRAPIP</sequence>
<organism evidence="2 3">
    <name type="scientific">Glossina pallidipes</name>
    <name type="common">Tsetse fly</name>
    <dbReference type="NCBI Taxonomy" id="7398"/>
    <lineage>
        <taxon>Eukaryota</taxon>
        <taxon>Metazoa</taxon>
        <taxon>Ecdysozoa</taxon>
        <taxon>Arthropoda</taxon>
        <taxon>Hexapoda</taxon>
        <taxon>Insecta</taxon>
        <taxon>Pterygota</taxon>
        <taxon>Neoptera</taxon>
        <taxon>Endopterygota</taxon>
        <taxon>Diptera</taxon>
        <taxon>Brachycera</taxon>
        <taxon>Muscomorpha</taxon>
        <taxon>Hippoboscoidea</taxon>
        <taxon>Glossinidae</taxon>
        <taxon>Glossina</taxon>
    </lineage>
</organism>
<evidence type="ECO:0000313" key="3">
    <source>
        <dbReference type="Proteomes" id="UP000092445"/>
    </source>
</evidence>
<reference evidence="2" key="2">
    <citation type="submission" date="2020-05" db="UniProtKB">
        <authorList>
            <consortium name="EnsemblMetazoa"/>
        </authorList>
    </citation>
    <scope>IDENTIFICATION</scope>
    <source>
        <strain evidence="2">IAEA</strain>
    </source>
</reference>
<accession>A0A1A9ZM78</accession>
<keyword evidence="3" id="KW-1185">Reference proteome</keyword>
<dbReference type="VEuPathDB" id="VectorBase:GPAI018971"/>
<evidence type="ECO:0000313" key="2">
    <source>
        <dbReference type="EnsemblMetazoa" id="GPAI018971-PA"/>
    </source>
</evidence>
<dbReference type="EnsemblMetazoa" id="GPAI018971-RA">
    <property type="protein sequence ID" value="GPAI018971-PA"/>
    <property type="gene ID" value="GPAI018971"/>
</dbReference>
<reference evidence="3" key="1">
    <citation type="submission" date="2014-03" db="EMBL/GenBank/DDBJ databases">
        <authorList>
            <person name="Aksoy S."/>
            <person name="Warren W."/>
            <person name="Wilson R.K."/>
        </authorList>
    </citation>
    <scope>NUCLEOTIDE SEQUENCE [LARGE SCALE GENOMIC DNA]</scope>
    <source>
        <strain evidence="3">IAEA</strain>
    </source>
</reference>
<proteinExistence type="predicted"/>
<dbReference type="AlphaFoldDB" id="A0A1A9ZM78"/>
<protein>
    <submittedName>
        <fullName evidence="2">Uncharacterized protein</fullName>
    </submittedName>
</protein>
<feature type="region of interest" description="Disordered" evidence="1">
    <location>
        <begin position="557"/>
        <end position="585"/>
    </location>
</feature>